<accession>A0ABR1PA59</accession>
<dbReference type="Proteomes" id="UP001430848">
    <property type="component" value="Unassembled WGS sequence"/>
</dbReference>
<proteinExistence type="predicted"/>
<keyword evidence="2" id="KW-1185">Reference proteome</keyword>
<comment type="caution">
    <text evidence="1">The sequence shown here is derived from an EMBL/GenBank/DDBJ whole genome shotgun (WGS) entry which is preliminary data.</text>
</comment>
<name>A0ABR1PA59_DIAER</name>
<sequence length="187" mass="20675">MGHFDDCTPDQRFTKTGHDSLYNGVGTKETIIDWDQRRLIAVATAWKEDDEEFFLDTLAEHIDNIPSDVMQIEIGEEGPNLCEYIAAGGTTPNQVAFKYYINEGNMGVIWDETNCLLRISKHPNIIPFDSLVIDQVEGQDKVVGFTTPFVASGTIEDNVSRPFKLLATGEVVERVAVTCGCHGASCT</sequence>
<dbReference type="EMBL" id="JAKNSF020000025">
    <property type="protein sequence ID" value="KAK7730514.1"/>
    <property type="molecule type" value="Genomic_DNA"/>
</dbReference>
<organism evidence="1 2">
    <name type="scientific">Diaporthe eres</name>
    <name type="common">Phomopsis oblonga</name>
    <dbReference type="NCBI Taxonomy" id="83184"/>
    <lineage>
        <taxon>Eukaryota</taxon>
        <taxon>Fungi</taxon>
        <taxon>Dikarya</taxon>
        <taxon>Ascomycota</taxon>
        <taxon>Pezizomycotina</taxon>
        <taxon>Sordariomycetes</taxon>
        <taxon>Sordariomycetidae</taxon>
        <taxon>Diaporthales</taxon>
        <taxon>Diaporthaceae</taxon>
        <taxon>Diaporthe</taxon>
        <taxon>Diaporthe eres species complex</taxon>
    </lineage>
</organism>
<gene>
    <name evidence="1" type="ORF">SLS63_005759</name>
</gene>
<evidence type="ECO:0000313" key="1">
    <source>
        <dbReference type="EMBL" id="KAK7730514.1"/>
    </source>
</evidence>
<reference evidence="1 2" key="1">
    <citation type="submission" date="2024-02" db="EMBL/GenBank/DDBJ databases">
        <title>De novo assembly and annotation of 12 fungi associated with fruit tree decline syndrome in Ontario, Canada.</title>
        <authorList>
            <person name="Sulman M."/>
            <person name="Ellouze W."/>
            <person name="Ilyukhin E."/>
        </authorList>
    </citation>
    <scope>NUCLEOTIDE SEQUENCE [LARGE SCALE GENOMIC DNA]</scope>
    <source>
        <strain evidence="1 2">M169</strain>
    </source>
</reference>
<evidence type="ECO:0000313" key="2">
    <source>
        <dbReference type="Proteomes" id="UP001430848"/>
    </source>
</evidence>
<protein>
    <submittedName>
        <fullName evidence="1">Uncharacterized protein</fullName>
    </submittedName>
</protein>